<keyword evidence="3" id="KW-0067">ATP-binding</keyword>
<dbReference type="InterPro" id="IPR003593">
    <property type="entry name" value="AAA+_ATPase"/>
</dbReference>
<evidence type="ECO:0000313" key="8">
    <source>
        <dbReference type="EMBL" id="QKU34893.1"/>
    </source>
</evidence>
<feature type="transmembrane region" description="Helical" evidence="6">
    <location>
        <begin position="43"/>
        <end position="65"/>
    </location>
</feature>
<dbReference type="InterPro" id="IPR017871">
    <property type="entry name" value="ABC_transporter-like_CS"/>
</dbReference>
<evidence type="ECO:0000256" key="5">
    <source>
        <dbReference type="ARBA" id="ARBA00023136"/>
    </source>
</evidence>
<keyword evidence="4 6" id="KW-1133">Transmembrane helix</keyword>
<reference evidence="8" key="1">
    <citation type="submission" date="2017-01" db="EMBL/GenBank/DDBJ databases">
        <authorList>
            <person name="Assis F.L."/>
            <person name="Abrahao J.S."/>
            <person name="Silva L."/>
            <person name="Khalil J.B."/>
            <person name="Rodrigues R."/>
            <person name="Silva L.S."/>
            <person name="Arantes T."/>
            <person name="Boratto P."/>
            <person name="Andrade M."/>
            <person name="Kroon E.G."/>
            <person name="Ribeiro B."/>
            <person name="Bergier I."/>
            <person name="Seligmann H."/>
            <person name="Ghigo E."/>
            <person name="Colson P."/>
            <person name="Levasseur A."/>
            <person name="Raoult D."/>
            <person name="Scola B.L."/>
        </authorList>
    </citation>
    <scope>NUCLEOTIDE SEQUENCE</scope>
    <source>
        <strain evidence="8">Soda lake</strain>
    </source>
</reference>
<dbReference type="Pfam" id="PF00005">
    <property type="entry name" value="ABC_tran"/>
    <property type="match status" value="1"/>
</dbReference>
<dbReference type="SUPFAM" id="SSF90123">
    <property type="entry name" value="ABC transporter transmembrane region"/>
    <property type="match status" value="1"/>
</dbReference>
<keyword evidence="5 6" id="KW-0472">Membrane</keyword>
<dbReference type="CDD" id="cd00267">
    <property type="entry name" value="ABC_ATPase"/>
    <property type="match status" value="1"/>
</dbReference>
<dbReference type="InterPro" id="IPR003439">
    <property type="entry name" value="ABC_transporter-like_ATP-bd"/>
</dbReference>
<dbReference type="InterPro" id="IPR036640">
    <property type="entry name" value="ABC1_TM_sf"/>
</dbReference>
<feature type="transmembrane region" description="Helical" evidence="6">
    <location>
        <begin position="123"/>
        <end position="140"/>
    </location>
</feature>
<dbReference type="RefSeq" id="YP_010781546.1">
    <property type="nucleotide sequence ID" value="NC_075039.1"/>
</dbReference>
<protein>
    <submittedName>
        <fullName evidence="8">ABC transporter</fullName>
    </submittedName>
</protein>
<dbReference type="SUPFAM" id="SSF52540">
    <property type="entry name" value="P-loop containing nucleoside triphosphate hydrolases"/>
    <property type="match status" value="1"/>
</dbReference>
<dbReference type="KEGG" id="vg:80518310"/>
<evidence type="ECO:0000256" key="6">
    <source>
        <dbReference type="SAM" id="Phobius"/>
    </source>
</evidence>
<name>A0A6N1NTQ3_9VIRU</name>
<evidence type="ECO:0000256" key="1">
    <source>
        <dbReference type="ARBA" id="ARBA00022692"/>
    </source>
</evidence>
<evidence type="ECO:0000256" key="4">
    <source>
        <dbReference type="ARBA" id="ARBA00022989"/>
    </source>
</evidence>
<sequence length="515" mass="61274">MIEYFINLLNNKIIRLYLCALFLTCSINVLIFEMVYSIIFNKFLLAIFFALTLLFFFLNTLIVNIKEQYITNYLYTLNIKTIINKLKYIDYEHISTWPPNEMHEVITKSNYAIDNLLLMIENISYLVFKLFFNVAVIFLFKRRLTMLMLMTCAIIMINMYWLIKNKFKKNYLNLDKLHNYTYYLMHSRLSYLSKFFNTELKNIIAYVNVKSYTSFVYINFAMVALYLFLGFNSFSIEDKLYIVIYARNSSYIFTLIQNVILYYDNLKNNSQAIRKILMLPRKTIVKQSQLNSPYSLKITELDFINEGMDKNIKISKPIILNHNDKIILFGESGVGKTTFLNILKGLVKPNKITLYINDIHYVDHFRQIENTIMLVRYDTFKYFNESIKDFIFEDYPPDYFLLAFLVNITNMKDICDDLNIPINNQKISSGEMRRLVLIKALYQFYMSKSSILLLDELDNGIHQDLFANILENIFVSDYFKNKMIIIISHNKYLHQNKKLFDKQIEIINGIIKCHD</sequence>
<dbReference type="PANTHER" id="PTHR43158">
    <property type="entry name" value="SKFA PEPTIDE EXPORT ATP-BINDING PROTEIN SKFE"/>
    <property type="match status" value="1"/>
</dbReference>
<evidence type="ECO:0000256" key="2">
    <source>
        <dbReference type="ARBA" id="ARBA00022741"/>
    </source>
</evidence>
<dbReference type="InterPro" id="IPR027417">
    <property type="entry name" value="P-loop_NTPase"/>
</dbReference>
<feature type="domain" description="AAA+ ATPase" evidence="7">
    <location>
        <begin position="322"/>
        <end position="512"/>
    </location>
</feature>
<dbReference type="GeneID" id="80518310"/>
<dbReference type="SMART" id="SM00382">
    <property type="entry name" value="AAA"/>
    <property type="match status" value="1"/>
</dbReference>
<proteinExistence type="predicted"/>
<keyword evidence="2" id="KW-0547">Nucleotide-binding</keyword>
<evidence type="ECO:0000259" key="7">
    <source>
        <dbReference type="SMART" id="SM00382"/>
    </source>
</evidence>
<dbReference type="PROSITE" id="PS00211">
    <property type="entry name" value="ABC_TRANSPORTER_1"/>
    <property type="match status" value="1"/>
</dbReference>
<keyword evidence="1 6" id="KW-0812">Transmembrane</keyword>
<dbReference type="GO" id="GO:0005524">
    <property type="term" value="F:ATP binding"/>
    <property type="evidence" value="ECO:0007669"/>
    <property type="project" value="UniProtKB-KW"/>
</dbReference>
<dbReference type="GO" id="GO:0016887">
    <property type="term" value="F:ATP hydrolysis activity"/>
    <property type="evidence" value="ECO:0007669"/>
    <property type="project" value="InterPro"/>
</dbReference>
<dbReference type="PANTHER" id="PTHR43158:SF2">
    <property type="entry name" value="SKFA PEPTIDE EXPORT ATP-BINDING PROTEIN SKFE"/>
    <property type="match status" value="1"/>
</dbReference>
<dbReference type="EMBL" id="KY523104">
    <property type="protein sequence ID" value="QKU34893.1"/>
    <property type="molecule type" value="Genomic_DNA"/>
</dbReference>
<reference evidence="8" key="2">
    <citation type="journal article" date="2018" name="Nat. Commun.">
        <title>Tailed giant Tupanvirus possesses the most complete translational apparatus of the known virosphere.</title>
        <authorList>
            <person name="Abrahao J."/>
            <person name="Silva L."/>
            <person name="Silva L.S."/>
            <person name="Khalil J.Y.B."/>
            <person name="Rodrigues R."/>
            <person name="Arantes T."/>
            <person name="Assis F."/>
            <person name="Boratto P."/>
            <person name="Andrade M."/>
            <person name="Kroon E.G."/>
            <person name="Ribeiro B."/>
            <person name="Bergier I."/>
            <person name="Seligmann H."/>
            <person name="Ghigo E."/>
            <person name="Colson P."/>
            <person name="Levasseur A."/>
            <person name="Kroemer G."/>
            <person name="Raoult D."/>
            <person name="La Scola B."/>
        </authorList>
    </citation>
    <scope>NUCLEOTIDE SEQUENCE [LARGE SCALE GENOMIC DNA]</scope>
    <source>
        <strain evidence="8">Soda lake</strain>
    </source>
</reference>
<dbReference type="Gene3D" id="3.40.50.300">
    <property type="entry name" value="P-loop containing nucleotide triphosphate hydrolases"/>
    <property type="match status" value="1"/>
</dbReference>
<organism evidence="8">
    <name type="scientific">Tupanvirus soda lake</name>
    <dbReference type="NCBI Taxonomy" id="2126985"/>
    <lineage>
        <taxon>Viruses</taxon>
        <taxon>Varidnaviria</taxon>
        <taxon>Bamfordvirae</taxon>
        <taxon>Nucleocytoviricota</taxon>
        <taxon>Megaviricetes</taxon>
        <taxon>Imitervirales</taxon>
        <taxon>Mimiviridae</taxon>
        <taxon>Megamimivirinae</taxon>
        <taxon>Tupanvirus</taxon>
        <taxon>Tupanvirus salinum</taxon>
    </lineage>
</organism>
<feature type="transmembrane region" description="Helical" evidence="6">
    <location>
        <begin position="203"/>
        <end position="228"/>
    </location>
</feature>
<feature type="transmembrane region" description="Helical" evidence="6">
    <location>
        <begin position="14"/>
        <end position="36"/>
    </location>
</feature>
<evidence type="ECO:0000256" key="3">
    <source>
        <dbReference type="ARBA" id="ARBA00022840"/>
    </source>
</evidence>
<feature type="transmembrane region" description="Helical" evidence="6">
    <location>
        <begin position="147"/>
        <end position="163"/>
    </location>
</feature>
<dbReference type="GO" id="GO:0016020">
    <property type="term" value="C:membrane"/>
    <property type="evidence" value="ECO:0007669"/>
    <property type="project" value="InterPro"/>
</dbReference>
<accession>A0A6N1NTQ3</accession>